<dbReference type="SUPFAM" id="SSF82199">
    <property type="entry name" value="SET domain"/>
    <property type="match status" value="1"/>
</dbReference>
<dbReference type="InterPro" id="IPR046341">
    <property type="entry name" value="SET_dom_sf"/>
</dbReference>
<dbReference type="InParanoid" id="A0A409VXU6"/>
<comment type="caution">
    <text evidence="1">The sequence shown here is derived from an EMBL/GenBank/DDBJ whole genome shotgun (WGS) entry which is preliminary data.</text>
</comment>
<name>A0A409VXU6_9AGAR</name>
<dbReference type="STRING" id="181874.A0A409VXU6"/>
<reference evidence="1 2" key="1">
    <citation type="journal article" date="2018" name="Evol. Lett.">
        <title>Horizontal gene cluster transfer increased hallucinogenic mushroom diversity.</title>
        <authorList>
            <person name="Reynolds H.T."/>
            <person name="Vijayakumar V."/>
            <person name="Gluck-Thaler E."/>
            <person name="Korotkin H.B."/>
            <person name="Matheny P.B."/>
            <person name="Slot J.C."/>
        </authorList>
    </citation>
    <scope>NUCLEOTIDE SEQUENCE [LARGE SCALE GENOMIC DNA]</scope>
    <source>
        <strain evidence="1 2">2629</strain>
    </source>
</reference>
<protein>
    <submittedName>
        <fullName evidence="1">Uncharacterized protein</fullName>
    </submittedName>
</protein>
<proteinExistence type="predicted"/>
<dbReference type="Proteomes" id="UP000284842">
    <property type="component" value="Unassembled WGS sequence"/>
</dbReference>
<keyword evidence="2" id="KW-1185">Reference proteome</keyword>
<sequence>MEPAVCLELKSWLSKNGSGFHPDVAFSQVSSGSNIIATNNLPSDSTIVSCPFSLIITVESARNSVVSLLEFSDVPEWSERQWISTYLALHWIVRGRDDITQSKLNELQHMAYLNTLPTPDKLRTPLHFTDPELELFKGSNLYGASVDRKRIWEAEWHACRDALEKSNSKWAQLFTWSDLSWFLNAIVIYAINREMYLTAATYLSSRAFPSSLLSPTPSLTHSTSTTPVLIPGVDSLNHARGQPVSWVVTHPHNHPSPSTTSESLKEPQISLVTHTTTVKGQEIFNNYGPKPNSELILGYGFSIEKNLDDTIVLKFGGPHDKKWEIGRSILGAEDIWRAILSNFTEVEQDPTYEDVLDAAGAFQDMVQSLIDKMPEEDISQVGDVRPEVAVMFQHYIEGQNDILSKLLDYAKAREEEGIEMARQEGIDLVIEDS</sequence>
<gene>
    <name evidence="1" type="ORF">CVT24_009853</name>
</gene>
<dbReference type="GO" id="GO:0005634">
    <property type="term" value="C:nucleus"/>
    <property type="evidence" value="ECO:0007669"/>
    <property type="project" value="TreeGrafter"/>
</dbReference>
<dbReference type="GO" id="GO:0016279">
    <property type="term" value="F:protein-lysine N-methyltransferase activity"/>
    <property type="evidence" value="ECO:0007669"/>
    <property type="project" value="TreeGrafter"/>
</dbReference>
<dbReference type="Gene3D" id="3.90.1410.10">
    <property type="entry name" value="set domain protein methyltransferase, domain 1"/>
    <property type="match status" value="1"/>
</dbReference>
<dbReference type="PANTHER" id="PTHR13271">
    <property type="entry name" value="UNCHARACTERIZED PUTATIVE METHYLTRANSFERASE"/>
    <property type="match status" value="1"/>
</dbReference>
<evidence type="ECO:0000313" key="2">
    <source>
        <dbReference type="Proteomes" id="UP000284842"/>
    </source>
</evidence>
<evidence type="ECO:0000313" key="1">
    <source>
        <dbReference type="EMBL" id="PPQ71102.1"/>
    </source>
</evidence>
<dbReference type="EMBL" id="NHTK01005928">
    <property type="protein sequence ID" value="PPQ71102.1"/>
    <property type="molecule type" value="Genomic_DNA"/>
</dbReference>
<accession>A0A409VXU6</accession>
<dbReference type="InterPro" id="IPR050600">
    <property type="entry name" value="SETD3_SETD6_MTase"/>
</dbReference>
<dbReference type="OrthoDB" id="42889at2759"/>
<dbReference type="AlphaFoldDB" id="A0A409VXU6"/>
<organism evidence="1 2">
    <name type="scientific">Panaeolus cyanescens</name>
    <dbReference type="NCBI Taxonomy" id="181874"/>
    <lineage>
        <taxon>Eukaryota</taxon>
        <taxon>Fungi</taxon>
        <taxon>Dikarya</taxon>
        <taxon>Basidiomycota</taxon>
        <taxon>Agaricomycotina</taxon>
        <taxon>Agaricomycetes</taxon>
        <taxon>Agaricomycetidae</taxon>
        <taxon>Agaricales</taxon>
        <taxon>Agaricineae</taxon>
        <taxon>Galeropsidaceae</taxon>
        <taxon>Panaeolus</taxon>
    </lineage>
</organism>
<dbReference type="PANTHER" id="PTHR13271:SF147">
    <property type="entry name" value="PROTEIN-LYSINE N-METHYLTRANSFERASE EFM1-RELATED"/>
    <property type="match status" value="1"/>
</dbReference>